<name>M1E4W6_9BACT</name>
<evidence type="ECO:0000313" key="8">
    <source>
        <dbReference type="EMBL" id="AEE14622.1"/>
    </source>
</evidence>
<dbReference type="Gene3D" id="1.10.600.10">
    <property type="entry name" value="Farnesyl Diphosphate Synthase"/>
    <property type="match status" value="1"/>
</dbReference>
<comment type="similarity">
    <text evidence="2 7">Belongs to the FPP/GGPP synthase family.</text>
</comment>
<dbReference type="PROSITE" id="PS00723">
    <property type="entry name" value="POLYPRENYL_SYNTHASE_1"/>
    <property type="match status" value="1"/>
</dbReference>
<organism evidence="8 9">
    <name type="scientific">Thermodesulfobium narugense DSM 14796</name>
    <dbReference type="NCBI Taxonomy" id="747365"/>
    <lineage>
        <taxon>Bacteria</taxon>
        <taxon>Pseudomonadati</taxon>
        <taxon>Thermodesulfobiota</taxon>
        <taxon>Thermodesulfobiia</taxon>
        <taxon>Thermodesulfobiales</taxon>
        <taxon>Thermodesulfobiaceae</taxon>
        <taxon>Thermodesulfobium</taxon>
    </lineage>
</organism>
<reference evidence="8 9" key="1">
    <citation type="submission" date="2011-04" db="EMBL/GenBank/DDBJ databases">
        <title>The complete genome of Thermodesulfobium narugense DSM 14796.</title>
        <authorList>
            <consortium name="US DOE Joint Genome Institute (JGI-PGF)"/>
            <person name="Lucas S."/>
            <person name="Han J."/>
            <person name="Lapidus A."/>
            <person name="Bruce D."/>
            <person name="Goodwin L."/>
            <person name="Pitluck S."/>
            <person name="Peters L."/>
            <person name="Kyrpides N."/>
            <person name="Mavromatis K."/>
            <person name="Pagani I."/>
            <person name="Ivanova N."/>
            <person name="Ovchinnikova G."/>
            <person name="Zhang X."/>
            <person name="Saunders L."/>
            <person name="Detter J.C."/>
            <person name="Tapia R."/>
            <person name="Han C."/>
            <person name="Land M."/>
            <person name="Hauser L."/>
            <person name="Markowitz V."/>
            <person name="Cheng J.-F."/>
            <person name="Hugenholtz P."/>
            <person name="Woyke T."/>
            <person name="Wu D."/>
            <person name="Spring S."/>
            <person name="Schroeder M."/>
            <person name="Brambilla E."/>
            <person name="Klenk H.-P."/>
            <person name="Eisen J.A."/>
        </authorList>
    </citation>
    <scope>NUCLEOTIDE SEQUENCE [LARGE SCALE GENOMIC DNA]</scope>
    <source>
        <strain evidence="8 9">DSM 14796</strain>
    </source>
</reference>
<evidence type="ECO:0000256" key="7">
    <source>
        <dbReference type="RuleBase" id="RU004466"/>
    </source>
</evidence>
<keyword evidence="6" id="KW-0414">Isoprene biosynthesis</keyword>
<protein>
    <submittedName>
        <fullName evidence="8">Polyprenyl synthetase</fullName>
    </submittedName>
</protein>
<dbReference type="SFLD" id="SFLDS00005">
    <property type="entry name" value="Isoprenoid_Synthase_Type_I"/>
    <property type="match status" value="1"/>
</dbReference>
<dbReference type="EMBL" id="CP002690">
    <property type="protein sequence ID" value="AEE14622.1"/>
    <property type="molecule type" value="Genomic_DNA"/>
</dbReference>
<keyword evidence="3 7" id="KW-0808">Transferase</keyword>
<accession>M1E4W6</accession>
<sequence>MFQKQIDYINNVISNFLAKLESIPDKTKELIIYSVLSGGKRIRPIFLINVVSESNYDTMLGLKEAILALELMHCASLIHDDLPAIDNDDFRRGKLTLHKKYGEGPAILAGDALQIMPFNILSNIEDTNLAVKLIKILSDKAGVKGMIGGQILDISNIENFEQIYNIMALKTGALFEASLMMGGVVGRLEDKQIKNLEEIGKSIGLLFQILDDEKDKNSGEKANIFRYANQETIDRLKTQLIDSIILSMLENFDTEFFERYKWLLINKLGFNGELFE</sequence>
<dbReference type="eggNOG" id="COG0142">
    <property type="taxonomic scope" value="Bacteria"/>
</dbReference>
<evidence type="ECO:0000256" key="4">
    <source>
        <dbReference type="ARBA" id="ARBA00022723"/>
    </source>
</evidence>
<gene>
    <name evidence="8" type="ORF">Thena_0993</name>
</gene>
<keyword evidence="4" id="KW-0479">Metal-binding</keyword>
<proteinExistence type="inferred from homology"/>
<dbReference type="KEGG" id="tnr:Thena_0993"/>
<comment type="cofactor">
    <cofactor evidence="1">
        <name>Mg(2+)</name>
        <dbReference type="ChEBI" id="CHEBI:18420"/>
    </cofactor>
</comment>
<dbReference type="Proteomes" id="UP000011765">
    <property type="component" value="Chromosome"/>
</dbReference>
<dbReference type="InterPro" id="IPR033749">
    <property type="entry name" value="Polyprenyl_synt_CS"/>
</dbReference>
<dbReference type="InterPro" id="IPR000092">
    <property type="entry name" value="Polyprenyl_synt"/>
</dbReference>
<evidence type="ECO:0000256" key="3">
    <source>
        <dbReference type="ARBA" id="ARBA00022679"/>
    </source>
</evidence>
<evidence type="ECO:0000256" key="1">
    <source>
        <dbReference type="ARBA" id="ARBA00001946"/>
    </source>
</evidence>
<keyword evidence="9" id="KW-1185">Reference proteome</keyword>
<dbReference type="SUPFAM" id="SSF48576">
    <property type="entry name" value="Terpenoid synthases"/>
    <property type="match status" value="1"/>
</dbReference>
<dbReference type="GO" id="GO:0004659">
    <property type="term" value="F:prenyltransferase activity"/>
    <property type="evidence" value="ECO:0007669"/>
    <property type="project" value="InterPro"/>
</dbReference>
<dbReference type="GO" id="GO:0008299">
    <property type="term" value="P:isoprenoid biosynthetic process"/>
    <property type="evidence" value="ECO:0007669"/>
    <property type="project" value="UniProtKB-KW"/>
</dbReference>
<evidence type="ECO:0000313" key="9">
    <source>
        <dbReference type="Proteomes" id="UP000011765"/>
    </source>
</evidence>
<evidence type="ECO:0000256" key="5">
    <source>
        <dbReference type="ARBA" id="ARBA00022842"/>
    </source>
</evidence>
<evidence type="ECO:0000256" key="2">
    <source>
        <dbReference type="ARBA" id="ARBA00006706"/>
    </source>
</evidence>
<dbReference type="PANTHER" id="PTHR43281:SF1">
    <property type="entry name" value="FARNESYL DIPHOSPHATE SYNTHASE"/>
    <property type="match status" value="1"/>
</dbReference>
<evidence type="ECO:0000256" key="6">
    <source>
        <dbReference type="ARBA" id="ARBA00023229"/>
    </source>
</evidence>
<dbReference type="AlphaFoldDB" id="M1E4W6"/>
<dbReference type="STRING" id="747365.Thena_0993"/>
<dbReference type="GO" id="GO:0046872">
    <property type="term" value="F:metal ion binding"/>
    <property type="evidence" value="ECO:0007669"/>
    <property type="project" value="UniProtKB-KW"/>
</dbReference>
<dbReference type="HOGENOM" id="CLU_014015_0_1_9"/>
<dbReference type="PANTHER" id="PTHR43281">
    <property type="entry name" value="FARNESYL DIPHOSPHATE SYNTHASE"/>
    <property type="match status" value="1"/>
</dbReference>
<dbReference type="Pfam" id="PF00348">
    <property type="entry name" value="polyprenyl_synt"/>
    <property type="match status" value="1"/>
</dbReference>
<keyword evidence="5" id="KW-0460">Magnesium</keyword>
<dbReference type="InterPro" id="IPR008949">
    <property type="entry name" value="Isoprenoid_synthase_dom_sf"/>
</dbReference>